<evidence type="ECO:0000256" key="2">
    <source>
        <dbReference type="SAM" id="Coils"/>
    </source>
</evidence>
<accession>A0A2B4RRS8</accession>
<name>A0A2B4RRS8_STYPI</name>
<feature type="transmembrane region" description="Helical" evidence="3">
    <location>
        <begin position="130"/>
        <end position="151"/>
    </location>
</feature>
<protein>
    <submittedName>
        <fullName evidence="4">Uncharacterized protein</fullName>
    </submittedName>
</protein>
<dbReference type="EMBL" id="LSMT01000289">
    <property type="protein sequence ID" value="PFX21144.1"/>
    <property type="molecule type" value="Genomic_DNA"/>
</dbReference>
<dbReference type="InterPro" id="IPR026624">
    <property type="entry name" value="CECR6"/>
</dbReference>
<dbReference type="Pfam" id="PF14997">
    <property type="entry name" value="CECR6_TMEM121"/>
    <property type="match status" value="1"/>
</dbReference>
<keyword evidence="2" id="KW-0175">Coiled coil</keyword>
<keyword evidence="3" id="KW-0812">Transmembrane</keyword>
<evidence type="ECO:0000256" key="1">
    <source>
        <dbReference type="ARBA" id="ARBA00007711"/>
    </source>
</evidence>
<dbReference type="OrthoDB" id="5964337at2759"/>
<dbReference type="InterPro" id="IPR032776">
    <property type="entry name" value="CECR6/TMEM121"/>
</dbReference>
<evidence type="ECO:0000313" key="5">
    <source>
        <dbReference type="Proteomes" id="UP000225706"/>
    </source>
</evidence>
<feature type="transmembrane region" description="Helical" evidence="3">
    <location>
        <begin position="9"/>
        <end position="30"/>
    </location>
</feature>
<comment type="similarity">
    <text evidence="1">Belongs to the TMEM121 family.</text>
</comment>
<keyword evidence="5" id="KW-1185">Reference proteome</keyword>
<feature type="coiled-coil region" evidence="2">
    <location>
        <begin position="599"/>
        <end position="626"/>
    </location>
</feature>
<feature type="coiled-coil region" evidence="2">
    <location>
        <begin position="452"/>
        <end position="549"/>
    </location>
</feature>
<comment type="caution">
    <text evidence="4">The sequence shown here is derived from an EMBL/GenBank/DDBJ whole genome shotgun (WGS) entry which is preliminary data.</text>
</comment>
<keyword evidence="3" id="KW-0472">Membrane</keyword>
<feature type="transmembrane region" description="Helical" evidence="3">
    <location>
        <begin position="95"/>
        <end position="118"/>
    </location>
</feature>
<feature type="transmembrane region" description="Helical" evidence="3">
    <location>
        <begin position="205"/>
        <end position="226"/>
    </location>
</feature>
<feature type="transmembrane region" description="Helical" evidence="3">
    <location>
        <begin position="238"/>
        <end position="260"/>
    </location>
</feature>
<dbReference type="PANTHER" id="PTHR47399:SF1">
    <property type="entry name" value="TRANSMEMBRANE PROTEIN 121B"/>
    <property type="match status" value="1"/>
</dbReference>
<feature type="transmembrane region" description="Helical" evidence="3">
    <location>
        <begin position="36"/>
        <end position="59"/>
    </location>
</feature>
<dbReference type="Proteomes" id="UP000225706">
    <property type="component" value="Unassembled WGS sequence"/>
</dbReference>
<evidence type="ECO:0000256" key="3">
    <source>
        <dbReference type="SAM" id="Phobius"/>
    </source>
</evidence>
<keyword evidence="3" id="KW-1133">Transmembrane helix</keyword>
<dbReference type="PANTHER" id="PTHR47399">
    <property type="entry name" value="TRANSMEMBRANE PROTEIN 121B"/>
    <property type="match status" value="1"/>
</dbReference>
<organism evidence="4 5">
    <name type="scientific">Stylophora pistillata</name>
    <name type="common">Smooth cauliflower coral</name>
    <dbReference type="NCBI Taxonomy" id="50429"/>
    <lineage>
        <taxon>Eukaryota</taxon>
        <taxon>Metazoa</taxon>
        <taxon>Cnidaria</taxon>
        <taxon>Anthozoa</taxon>
        <taxon>Hexacorallia</taxon>
        <taxon>Scleractinia</taxon>
        <taxon>Astrocoeniina</taxon>
        <taxon>Pocilloporidae</taxon>
        <taxon>Stylophora</taxon>
    </lineage>
</organism>
<reference evidence="5" key="1">
    <citation type="journal article" date="2017" name="bioRxiv">
        <title>Comparative analysis of the genomes of Stylophora pistillata and Acropora digitifera provides evidence for extensive differences between species of corals.</title>
        <authorList>
            <person name="Voolstra C.R."/>
            <person name="Li Y."/>
            <person name="Liew Y.J."/>
            <person name="Baumgarten S."/>
            <person name="Zoccola D."/>
            <person name="Flot J.-F."/>
            <person name="Tambutte S."/>
            <person name="Allemand D."/>
            <person name="Aranda M."/>
        </authorList>
    </citation>
    <scope>NUCLEOTIDE SEQUENCE [LARGE SCALE GENOMIC DNA]</scope>
</reference>
<feature type="coiled-coil region" evidence="2">
    <location>
        <begin position="392"/>
        <end position="426"/>
    </location>
</feature>
<evidence type="ECO:0000313" key="4">
    <source>
        <dbReference type="EMBL" id="PFX21144.1"/>
    </source>
</evidence>
<sequence>MWCRLNFEVVGKVFCFILLILQGAILDYYLYEHHEFKSLGFIATDVVVVVIWIGVMFMAKRKFLSKKWKNLRRKKEKTDGKPRPVKVANDGADEIAFVFIAWLAYVGITLVPEIAVIFKRFADQLGDAKVFGQNFLKVALCITPMLFLLLVNSHHDAKPFSKRRICIDKLSAGVTLDLLDSIDILEILFMDDRELNLPIALENAIIAFACINFFLPTLALLQLSAILKGEVRSTTFQIMYSISYIFLVNVPLGVIRIVLWTKFNQDVSVFIGKNIIASAIYMFDIYTTCGPEQPMHCPRCGGYYAPDSVDGHKAVCACNSLDEDEAGEIRQASQEQQDLSENWSADCKVSAAEQSAAVGGKEERKSLFKFSKFVEYFFKEQIFHSVFKPACIRTLEEIDAQQKKQIEALKAELKEAENALANQKETNCQLNKQMVDQERKIRDNDILKVELKKELKEKKALGKAVSEKLEKEQENLHSLGVKFKDAQKDGCKVNHTLQQERRKGDRKEAELKEEIVRLSDERAGLQSTLTNLTNKINEQRTEIQQLRVGKEKLGDKFFQQEITITKLEMRLGTMDARIGYMQLRHKTDEIENTSRRLQINDYKRAISEIKNELEKTQEQHDAEMQTLAPHLESLKAECKRRSEINEADNETKANMKMDIGILYQLQVWRQAIVVVVFTPVNNLLHPLRDFKRAVCFTLNGRLEEFDERFIWYDSMFGRQSKRTYGDGDGMHLRKENLLS</sequence>
<gene>
    <name evidence="4" type="ORF">AWC38_SpisGene14370</name>
</gene>
<proteinExistence type="inferred from homology"/>
<dbReference type="AlphaFoldDB" id="A0A2B4RRS8"/>